<gene>
    <name evidence="2" type="ORF">BN2614_LOCUS3</name>
</gene>
<evidence type="ECO:0000256" key="1">
    <source>
        <dbReference type="SAM" id="MobiDB-lite"/>
    </source>
</evidence>
<protein>
    <submittedName>
        <fullName evidence="2">Uncharacterized protein</fullName>
    </submittedName>
</protein>
<evidence type="ECO:0000313" key="3">
    <source>
        <dbReference type="Proteomes" id="UP000269945"/>
    </source>
</evidence>
<sequence length="76" mass="8100">MWPPLRGTEEDREGRGGGASGSSDVPRGSKGRDEPGRPAAPRPQRLRFPGQTRPAGAPRRGLADRRAKAQSGRSLV</sequence>
<feature type="region of interest" description="Disordered" evidence="1">
    <location>
        <begin position="1"/>
        <end position="76"/>
    </location>
</feature>
<comment type="caution">
    <text evidence="2">The sequence shown here is derived from an EMBL/GenBank/DDBJ whole genome shotgun (WGS) entry which is preliminary data.</text>
</comment>
<accession>A0A9X9Q6Q9</accession>
<organism evidence="2 3">
    <name type="scientific">Gulo gulo</name>
    <name type="common">Wolverine</name>
    <name type="synonym">Gluton</name>
    <dbReference type="NCBI Taxonomy" id="48420"/>
    <lineage>
        <taxon>Eukaryota</taxon>
        <taxon>Metazoa</taxon>
        <taxon>Chordata</taxon>
        <taxon>Craniata</taxon>
        <taxon>Vertebrata</taxon>
        <taxon>Euteleostomi</taxon>
        <taxon>Mammalia</taxon>
        <taxon>Eutheria</taxon>
        <taxon>Laurasiatheria</taxon>
        <taxon>Carnivora</taxon>
        <taxon>Caniformia</taxon>
        <taxon>Musteloidea</taxon>
        <taxon>Mustelidae</taxon>
        <taxon>Guloninae</taxon>
        <taxon>Gulo</taxon>
    </lineage>
</organism>
<dbReference type="Proteomes" id="UP000269945">
    <property type="component" value="Unassembled WGS sequence"/>
</dbReference>
<dbReference type="AlphaFoldDB" id="A0A9X9Q6Q9"/>
<proteinExistence type="predicted"/>
<name>A0A9X9Q6Q9_GULGU</name>
<keyword evidence="3" id="KW-1185">Reference proteome</keyword>
<reference evidence="2 3" key="1">
    <citation type="submission" date="2018-10" db="EMBL/GenBank/DDBJ databases">
        <authorList>
            <person name="Ekblom R."/>
            <person name="Jareborg N."/>
        </authorList>
    </citation>
    <scope>NUCLEOTIDE SEQUENCE [LARGE SCALE GENOMIC DNA]</scope>
    <source>
        <tissue evidence="2">Muscle</tissue>
    </source>
</reference>
<dbReference type="EMBL" id="CYRY02042881">
    <property type="protein sequence ID" value="VCX36872.1"/>
    <property type="molecule type" value="Genomic_DNA"/>
</dbReference>
<evidence type="ECO:0000313" key="2">
    <source>
        <dbReference type="EMBL" id="VCX36872.1"/>
    </source>
</evidence>